<gene>
    <name evidence="2" type="ORF">FXF68_31595</name>
</gene>
<sequence>MTDERQRCGMPCLIHDHDCDRSPRHTGVHRDVQQKGDHSCEWGPPGPEDVPTLLAVVARLRAELTDATGVAFKCANCGLWHHDDEPGNQDARCDECGHAQPRGEAEFLPALAALKAQRDTFRLEAVATAGKLAEAEARIQELEDGWEQDAKRLRAELAKRCDLDDCERFREWLAGEKAEADKRARRAETERDKARADLVEEQARHGELIAAMQRLQHAAEQARVDRDAARAEADRITQQVRTFASELDPGPDCAPEDRWDRGWDAAMRRVARRLRALGGEEEAPNERAGLKAEAIKTLRDAIEVLEQQPCVFWACKGPDAPFEDMVTCQLCAAVQDLRKVLATAGDGEEATRDV</sequence>
<evidence type="ECO:0000313" key="2">
    <source>
        <dbReference type="EMBL" id="TYK45223.1"/>
    </source>
</evidence>
<protein>
    <submittedName>
        <fullName evidence="2">Uncharacterized protein</fullName>
    </submittedName>
</protein>
<name>A0A5D3FAI6_9ACTN</name>
<accession>A0A5D3FAI6</accession>
<keyword evidence="1" id="KW-0175">Coiled coil</keyword>
<dbReference type="AlphaFoldDB" id="A0A5D3FAI6"/>
<dbReference type="EMBL" id="VSRQ01000007">
    <property type="protein sequence ID" value="TYK45223.1"/>
    <property type="molecule type" value="Genomic_DNA"/>
</dbReference>
<organism evidence="2 3">
    <name type="scientific">Actinomadura decatromicini</name>
    <dbReference type="NCBI Taxonomy" id="2604572"/>
    <lineage>
        <taxon>Bacteria</taxon>
        <taxon>Bacillati</taxon>
        <taxon>Actinomycetota</taxon>
        <taxon>Actinomycetes</taxon>
        <taxon>Streptosporangiales</taxon>
        <taxon>Thermomonosporaceae</taxon>
        <taxon>Actinomadura</taxon>
    </lineage>
</organism>
<dbReference type="Proteomes" id="UP000323505">
    <property type="component" value="Unassembled WGS sequence"/>
</dbReference>
<proteinExistence type="predicted"/>
<comment type="caution">
    <text evidence="2">The sequence shown here is derived from an EMBL/GenBank/DDBJ whole genome shotgun (WGS) entry which is preliminary data.</text>
</comment>
<evidence type="ECO:0000313" key="3">
    <source>
        <dbReference type="Proteomes" id="UP000323505"/>
    </source>
</evidence>
<reference evidence="2 3" key="1">
    <citation type="submission" date="2019-08" db="EMBL/GenBank/DDBJ databases">
        <title>Actinomadura sp. nov. CYP1-5 isolated from mountain soil.</title>
        <authorList>
            <person name="Songsumanus A."/>
            <person name="Kuncharoen N."/>
            <person name="Kudo T."/>
            <person name="Yuki M."/>
            <person name="Igarashi Y."/>
            <person name="Tanasupawat S."/>
        </authorList>
    </citation>
    <scope>NUCLEOTIDE SEQUENCE [LARGE SCALE GENOMIC DNA]</scope>
    <source>
        <strain evidence="2 3">CYP1-5</strain>
    </source>
</reference>
<evidence type="ECO:0000256" key="1">
    <source>
        <dbReference type="SAM" id="Coils"/>
    </source>
</evidence>
<feature type="coiled-coil region" evidence="1">
    <location>
        <begin position="177"/>
        <end position="239"/>
    </location>
</feature>
<dbReference type="RefSeq" id="WP_148765669.1">
    <property type="nucleotide sequence ID" value="NZ_VSRQ01000007.1"/>
</dbReference>
<keyword evidence="3" id="KW-1185">Reference proteome</keyword>